<organism evidence="2">
    <name type="scientific">Dichomitus squalens</name>
    <dbReference type="NCBI Taxonomy" id="114155"/>
    <lineage>
        <taxon>Eukaryota</taxon>
        <taxon>Fungi</taxon>
        <taxon>Dikarya</taxon>
        <taxon>Basidiomycota</taxon>
        <taxon>Agaricomycotina</taxon>
        <taxon>Agaricomycetes</taxon>
        <taxon>Polyporales</taxon>
        <taxon>Polyporaceae</taxon>
        <taxon>Dichomitus</taxon>
    </lineage>
</organism>
<name>A0A4Q9M8R6_9APHY</name>
<dbReference type="Proteomes" id="UP000292957">
    <property type="component" value="Unassembled WGS sequence"/>
</dbReference>
<dbReference type="AlphaFoldDB" id="A0A4Q9M8R6"/>
<feature type="region of interest" description="Disordered" evidence="1">
    <location>
        <begin position="95"/>
        <end position="120"/>
    </location>
</feature>
<accession>A0A4Q9M8R6</accession>
<evidence type="ECO:0000313" key="2">
    <source>
        <dbReference type="EMBL" id="TBU22807.1"/>
    </source>
</evidence>
<gene>
    <name evidence="2" type="ORF">BD311DRAFT_822270</name>
</gene>
<dbReference type="EMBL" id="ML143525">
    <property type="protein sequence ID" value="TBU22807.1"/>
    <property type="molecule type" value="Genomic_DNA"/>
</dbReference>
<dbReference type="OrthoDB" id="2157641at2759"/>
<reference evidence="2" key="1">
    <citation type="submission" date="2019-01" db="EMBL/GenBank/DDBJ databases">
        <title>Draft genome sequences of three monokaryotic isolates of the white-rot basidiomycete fungus Dichomitus squalens.</title>
        <authorList>
            <consortium name="DOE Joint Genome Institute"/>
            <person name="Lopez S.C."/>
            <person name="Andreopoulos B."/>
            <person name="Pangilinan J."/>
            <person name="Lipzen A."/>
            <person name="Riley R."/>
            <person name="Ahrendt S."/>
            <person name="Ng V."/>
            <person name="Barry K."/>
            <person name="Daum C."/>
            <person name="Grigoriev I.V."/>
            <person name="Hilden K.S."/>
            <person name="Makela M.R."/>
            <person name="de Vries R.P."/>
        </authorList>
    </citation>
    <scope>NUCLEOTIDE SEQUENCE [LARGE SCALE GENOMIC DNA]</scope>
    <source>
        <strain evidence="2">OM18370.1</strain>
    </source>
</reference>
<sequence>MFRNQFVWNTMNTIQLQLLPDEMASSTDLTYNGWRSIQSSSEPGDTVHAKAKRSDSITSWNSITWEALSPSIGTPVNFSGQLTLASTDPIRSSLANQSSVSVRTSSVADGKQSLDNSALPPLMASAPSSASGVIIDRNWKSEIKSMLKIPLPTGNMPLAQSLTSSSSPHGTVLQNRSVRTQQDHLTTLKRGSIRGLQSILGAQGYSPYSGGSSKDGRASPALSFATLNEREDSDHSLRSDTSPTTDISITDEELALLGPPWAKKGMLCQKQYWECTGKRAKSKTWMDVTGWGAPVSSVAETG</sequence>
<proteinExistence type="predicted"/>
<evidence type="ECO:0000256" key="1">
    <source>
        <dbReference type="SAM" id="MobiDB-lite"/>
    </source>
</evidence>
<protein>
    <submittedName>
        <fullName evidence="2">Uncharacterized protein</fullName>
    </submittedName>
</protein>
<feature type="compositionally biased region" description="Polar residues" evidence="1">
    <location>
        <begin position="95"/>
        <end position="107"/>
    </location>
</feature>